<keyword evidence="2" id="KW-0479">Metal-binding</keyword>
<dbReference type="Pfam" id="PF00355">
    <property type="entry name" value="Rieske"/>
    <property type="match status" value="1"/>
</dbReference>
<dbReference type="RefSeq" id="WP_390197657.1">
    <property type="nucleotide sequence ID" value="NZ_JBHSDV010000001.1"/>
</dbReference>
<evidence type="ECO:0000313" key="8">
    <source>
        <dbReference type="Proteomes" id="UP001595880"/>
    </source>
</evidence>
<protein>
    <submittedName>
        <fullName evidence="7">FAD-dependent oxidoreductase</fullName>
    </submittedName>
</protein>
<dbReference type="SUPFAM" id="SSF50022">
    <property type="entry name" value="ISP domain"/>
    <property type="match status" value="1"/>
</dbReference>
<dbReference type="Gene3D" id="3.50.50.60">
    <property type="entry name" value="FAD/NAD(P)-binding domain"/>
    <property type="match status" value="1"/>
</dbReference>
<sequence length="502" mass="57597">MTNTIWYENVEIKSFDQLNKNEKATVCVVGAGITGITTAYLLAKHGVNVVVVERNQIGSATTGHTTAKITAQHDCIYHELISHFGKEQAFQYYKSQEEALTKMEAIISGHEMECHFEKQDAYLYTNEDKNQKKLEKEFEAYQQLNINGEGLLELPLEQIPIKYGLKMREQAQFHPILYIKELVEAIIHHGGRIYENTPVYDIDHADHRVVRAVNQHTVICDYVVIATQFPFYEGEAFYSARLQPKRSYVTAFTSNKSYPGGMYLEIDKPKRSLRTIRMDDKEIWLYGGESHKTGQYKNEDSPYEILKRDAKQTLNVDKWIYQWSAQDYETLDKLPYIGRLNKKHPEVFVASGYRKWGMTNSMVAASLITDLIMDHKNPYEELYRPTRFHADPDMKQFIANNSNVAKEFIKGKLEGNSNSIDHLTEKSATKIKHNGQTVGVYKDASKNEHAVDTTCTHLGCELNWNNSEKTWDCPCHGSRFSCEGNVIEGPAIKPLNKVDLKK</sequence>
<feature type="domain" description="Rieske" evidence="6">
    <location>
        <begin position="415"/>
        <end position="502"/>
    </location>
</feature>
<evidence type="ECO:0000256" key="5">
    <source>
        <dbReference type="ARBA" id="ARBA00023157"/>
    </source>
</evidence>
<keyword evidence="1" id="KW-0001">2Fe-2S</keyword>
<organism evidence="7 8">
    <name type="scientific">Gracilibacillus marinus</name>
    <dbReference type="NCBI Taxonomy" id="630535"/>
    <lineage>
        <taxon>Bacteria</taxon>
        <taxon>Bacillati</taxon>
        <taxon>Bacillota</taxon>
        <taxon>Bacilli</taxon>
        <taxon>Bacillales</taxon>
        <taxon>Bacillaceae</taxon>
        <taxon>Gracilibacillus</taxon>
    </lineage>
</organism>
<dbReference type="InterPro" id="IPR038010">
    <property type="entry name" value="YhfW_C"/>
</dbReference>
<dbReference type="SUPFAM" id="SSF51971">
    <property type="entry name" value="Nucleotide-binding domain"/>
    <property type="match status" value="1"/>
</dbReference>
<keyword evidence="4" id="KW-0411">Iron-sulfur</keyword>
<evidence type="ECO:0000256" key="1">
    <source>
        <dbReference type="ARBA" id="ARBA00022714"/>
    </source>
</evidence>
<dbReference type="CDD" id="cd03477">
    <property type="entry name" value="Rieske_YhfW_C"/>
    <property type="match status" value="1"/>
</dbReference>
<dbReference type="Gene3D" id="2.102.10.10">
    <property type="entry name" value="Rieske [2Fe-2S] iron-sulphur domain"/>
    <property type="match status" value="1"/>
</dbReference>
<reference evidence="8" key="1">
    <citation type="journal article" date="2019" name="Int. J. Syst. Evol. Microbiol.">
        <title>The Global Catalogue of Microorganisms (GCM) 10K type strain sequencing project: providing services to taxonomists for standard genome sequencing and annotation.</title>
        <authorList>
            <consortium name="The Broad Institute Genomics Platform"/>
            <consortium name="The Broad Institute Genome Sequencing Center for Infectious Disease"/>
            <person name="Wu L."/>
            <person name="Ma J."/>
        </authorList>
    </citation>
    <scope>NUCLEOTIDE SEQUENCE [LARGE SCALE GENOMIC DNA]</scope>
    <source>
        <strain evidence="8">KACC 14058</strain>
    </source>
</reference>
<dbReference type="InterPro" id="IPR017941">
    <property type="entry name" value="Rieske_2Fe-2S"/>
</dbReference>
<dbReference type="Proteomes" id="UP001595880">
    <property type="component" value="Unassembled WGS sequence"/>
</dbReference>
<dbReference type="InterPro" id="IPR036922">
    <property type="entry name" value="Rieske_2Fe-2S_sf"/>
</dbReference>
<name>A0ABV8VX09_9BACI</name>
<proteinExistence type="predicted"/>
<dbReference type="Gene3D" id="3.30.9.10">
    <property type="entry name" value="D-Amino Acid Oxidase, subunit A, domain 2"/>
    <property type="match status" value="1"/>
</dbReference>
<evidence type="ECO:0000313" key="7">
    <source>
        <dbReference type="EMBL" id="MFC4387596.1"/>
    </source>
</evidence>
<keyword evidence="5" id="KW-1015">Disulfide bond</keyword>
<dbReference type="InterPro" id="IPR036188">
    <property type="entry name" value="FAD/NAD-bd_sf"/>
</dbReference>
<dbReference type="EMBL" id="JBHSDV010000001">
    <property type="protein sequence ID" value="MFC4387596.1"/>
    <property type="molecule type" value="Genomic_DNA"/>
</dbReference>
<evidence type="ECO:0000259" key="6">
    <source>
        <dbReference type="PROSITE" id="PS51296"/>
    </source>
</evidence>
<evidence type="ECO:0000256" key="2">
    <source>
        <dbReference type="ARBA" id="ARBA00022723"/>
    </source>
</evidence>
<dbReference type="Pfam" id="PF01266">
    <property type="entry name" value="DAO"/>
    <property type="match status" value="1"/>
</dbReference>
<dbReference type="InterPro" id="IPR006076">
    <property type="entry name" value="FAD-dep_OxRdtase"/>
</dbReference>
<dbReference type="PANTHER" id="PTHR13847">
    <property type="entry name" value="SARCOSINE DEHYDROGENASE-RELATED"/>
    <property type="match status" value="1"/>
</dbReference>
<comment type="caution">
    <text evidence="7">The sequence shown here is derived from an EMBL/GenBank/DDBJ whole genome shotgun (WGS) entry which is preliminary data.</text>
</comment>
<evidence type="ECO:0000256" key="3">
    <source>
        <dbReference type="ARBA" id="ARBA00023004"/>
    </source>
</evidence>
<evidence type="ECO:0000256" key="4">
    <source>
        <dbReference type="ARBA" id="ARBA00023014"/>
    </source>
</evidence>
<accession>A0ABV8VX09</accession>
<gene>
    <name evidence="7" type="ORF">ACFOZ1_07185</name>
</gene>
<dbReference type="InterPro" id="IPR005805">
    <property type="entry name" value="Rieske_Fe-S_prot_C"/>
</dbReference>
<dbReference type="PRINTS" id="PR00162">
    <property type="entry name" value="RIESKE"/>
</dbReference>
<dbReference type="PANTHER" id="PTHR13847:SF274">
    <property type="entry name" value="RIESKE 2FE-2S IRON-SULFUR PROTEIN YHFW-RELATED"/>
    <property type="match status" value="1"/>
</dbReference>
<dbReference type="PROSITE" id="PS51296">
    <property type="entry name" value="RIESKE"/>
    <property type="match status" value="1"/>
</dbReference>
<keyword evidence="3" id="KW-0408">Iron</keyword>
<keyword evidence="8" id="KW-1185">Reference proteome</keyword>